<name>A0A5D3YHA9_9BACT</name>
<comment type="caution">
    <text evidence="5">The sequence shown here is derived from an EMBL/GenBank/DDBJ whole genome shotgun (WGS) entry which is preliminary data.</text>
</comment>
<feature type="binding site" evidence="2">
    <location>
        <begin position="74"/>
        <end position="75"/>
    </location>
    <ligand>
        <name>substrate</name>
    </ligand>
</feature>
<evidence type="ECO:0000313" key="5">
    <source>
        <dbReference type="EMBL" id="TYP92579.1"/>
    </source>
</evidence>
<dbReference type="NCBIfam" id="NF003559">
    <property type="entry name" value="PRK05234.1"/>
    <property type="match status" value="1"/>
</dbReference>
<dbReference type="InterPro" id="IPR018148">
    <property type="entry name" value="Methylglyoxal_synth_AS"/>
</dbReference>
<evidence type="ECO:0000256" key="3">
    <source>
        <dbReference type="PIRSR" id="PIRSR006614-1"/>
    </source>
</evidence>
<dbReference type="GO" id="GO:0005829">
    <property type="term" value="C:cytosol"/>
    <property type="evidence" value="ECO:0007669"/>
    <property type="project" value="TreeGrafter"/>
</dbReference>
<dbReference type="Pfam" id="PF02142">
    <property type="entry name" value="MGS"/>
    <property type="match status" value="1"/>
</dbReference>
<dbReference type="PROSITE" id="PS51855">
    <property type="entry name" value="MGS"/>
    <property type="match status" value="1"/>
</dbReference>
<dbReference type="SUPFAM" id="SSF52335">
    <property type="entry name" value="Methylglyoxal synthase-like"/>
    <property type="match status" value="1"/>
</dbReference>
<evidence type="ECO:0000256" key="1">
    <source>
        <dbReference type="ARBA" id="ARBA00006287"/>
    </source>
</evidence>
<dbReference type="EC" id="4.2.3.3" evidence="2"/>
<feature type="binding site" evidence="2">
    <location>
        <begin position="54"/>
        <end position="57"/>
    </location>
    <ligand>
        <name>substrate</name>
    </ligand>
</feature>
<organism evidence="5 6">
    <name type="scientific">Fodinibius salinus</name>
    <dbReference type="NCBI Taxonomy" id="860790"/>
    <lineage>
        <taxon>Bacteria</taxon>
        <taxon>Pseudomonadati</taxon>
        <taxon>Balneolota</taxon>
        <taxon>Balneolia</taxon>
        <taxon>Balneolales</taxon>
        <taxon>Balneolaceae</taxon>
        <taxon>Fodinibius</taxon>
    </lineage>
</organism>
<sequence>MSYKNSDPPIAHHSDTMKTQKNIALIAHDHRKADLIDWCEFNAGTLSKHNLFGTGTTGQMIAEEVGLDITRFNSGPLGGDLQIGAAITENKINMMIFFWDPLQAQPHDVDVKALLRIGVLYNIPMACNRSSADFIISSNLIGEEYDRFLVDYRQRFSKDIND</sequence>
<comment type="catalytic activity">
    <reaction evidence="2">
        <text>dihydroxyacetone phosphate = methylglyoxal + phosphate</text>
        <dbReference type="Rhea" id="RHEA:17937"/>
        <dbReference type="ChEBI" id="CHEBI:17158"/>
        <dbReference type="ChEBI" id="CHEBI:43474"/>
        <dbReference type="ChEBI" id="CHEBI:57642"/>
        <dbReference type="EC" id="4.2.3.3"/>
    </reaction>
</comment>
<keyword evidence="2" id="KW-0456">Lyase</keyword>
<accession>A0A5D3YHA9</accession>
<feature type="domain" description="MGS-like" evidence="4">
    <location>
        <begin position="15"/>
        <end position="162"/>
    </location>
</feature>
<dbReference type="PANTHER" id="PTHR30492:SF0">
    <property type="entry name" value="METHYLGLYOXAL SYNTHASE"/>
    <property type="match status" value="1"/>
</dbReference>
<comment type="function">
    <text evidence="2">Catalyzes the formation of methylglyoxal from dihydroxyacetone phosphate.</text>
</comment>
<dbReference type="NCBIfam" id="TIGR00160">
    <property type="entry name" value="MGSA"/>
    <property type="match status" value="1"/>
</dbReference>
<dbReference type="EMBL" id="VNHY01000003">
    <property type="protein sequence ID" value="TYP92579.1"/>
    <property type="molecule type" value="Genomic_DNA"/>
</dbReference>
<evidence type="ECO:0000313" key="6">
    <source>
        <dbReference type="Proteomes" id="UP000324595"/>
    </source>
</evidence>
<dbReference type="PIRSF" id="PIRSF006614">
    <property type="entry name" value="Methylglyox_syn"/>
    <property type="match status" value="1"/>
</dbReference>
<dbReference type="PROSITE" id="PS01335">
    <property type="entry name" value="METHYLGLYOXAL_SYNTH"/>
    <property type="match status" value="1"/>
</dbReference>
<dbReference type="Gene3D" id="3.40.50.1380">
    <property type="entry name" value="Methylglyoxal synthase-like domain"/>
    <property type="match status" value="1"/>
</dbReference>
<dbReference type="HAMAP" id="MF_00549">
    <property type="entry name" value="Methylglyoxal_synth"/>
    <property type="match status" value="1"/>
</dbReference>
<reference evidence="5 6" key="1">
    <citation type="submission" date="2019-07" db="EMBL/GenBank/DDBJ databases">
        <title>Genomic Encyclopedia of Archaeal and Bacterial Type Strains, Phase II (KMG-II): from individual species to whole genera.</title>
        <authorList>
            <person name="Goeker M."/>
        </authorList>
    </citation>
    <scope>NUCLEOTIDE SEQUENCE [LARGE SCALE GENOMIC DNA]</scope>
    <source>
        <strain evidence="5 6">DSM 21935</strain>
    </source>
</reference>
<dbReference type="InterPro" id="IPR004363">
    <property type="entry name" value="Methylgl_synth"/>
</dbReference>
<feature type="active site" description="Proton donor/acceptor" evidence="2 3">
    <location>
        <position position="80"/>
    </location>
</feature>
<feature type="binding site" evidence="2">
    <location>
        <position position="32"/>
    </location>
    <ligand>
        <name>substrate</name>
    </ligand>
</feature>
<dbReference type="GO" id="GO:0008929">
    <property type="term" value="F:methylglyoxal synthase activity"/>
    <property type="evidence" value="ECO:0007669"/>
    <property type="project" value="UniProtKB-UniRule"/>
</dbReference>
<dbReference type="InterPro" id="IPR011607">
    <property type="entry name" value="MGS-like_dom"/>
</dbReference>
<protein>
    <recommendedName>
        <fullName evidence="2">Methylglyoxal synthase</fullName>
        <shortName evidence="2">MGS</shortName>
        <ecNumber evidence="2">4.2.3.3</ecNumber>
    </recommendedName>
</protein>
<evidence type="ECO:0000256" key="2">
    <source>
        <dbReference type="HAMAP-Rule" id="MF_00549"/>
    </source>
</evidence>
<dbReference type="PANTHER" id="PTHR30492">
    <property type="entry name" value="METHYLGLYOXAL SYNTHASE"/>
    <property type="match status" value="1"/>
</dbReference>
<gene>
    <name evidence="2" type="primary">mgsA</name>
    <name evidence="5" type="ORF">LX73_1941</name>
</gene>
<comment type="similarity">
    <text evidence="1 2">Belongs to the methylglyoxal synthase family.</text>
</comment>
<proteinExistence type="inferred from homology"/>
<feature type="binding site" evidence="2">
    <location>
        <position position="107"/>
    </location>
    <ligand>
        <name>substrate</name>
    </ligand>
</feature>
<dbReference type="Proteomes" id="UP000324595">
    <property type="component" value="Unassembled WGS sequence"/>
</dbReference>
<feature type="binding site" evidence="2">
    <location>
        <position position="28"/>
    </location>
    <ligand>
        <name>substrate</name>
    </ligand>
</feature>
<dbReference type="SMART" id="SM00851">
    <property type="entry name" value="MGS"/>
    <property type="match status" value="1"/>
</dbReference>
<dbReference type="CDD" id="cd01422">
    <property type="entry name" value="MGS"/>
    <property type="match status" value="1"/>
</dbReference>
<dbReference type="GO" id="GO:0019242">
    <property type="term" value="P:methylglyoxal biosynthetic process"/>
    <property type="evidence" value="ECO:0007669"/>
    <property type="project" value="UniProtKB-UniRule"/>
</dbReference>
<dbReference type="AlphaFoldDB" id="A0A5D3YHA9"/>
<evidence type="ECO:0000259" key="4">
    <source>
        <dbReference type="PROSITE" id="PS51855"/>
    </source>
</evidence>
<dbReference type="InterPro" id="IPR036914">
    <property type="entry name" value="MGS-like_dom_sf"/>
</dbReference>
<keyword evidence="6" id="KW-1185">Reference proteome</keyword>